<keyword evidence="10" id="KW-1185">Reference proteome</keyword>
<dbReference type="EMBL" id="FNYD01000012">
    <property type="protein sequence ID" value="SEK03466.1"/>
    <property type="molecule type" value="Genomic_DNA"/>
</dbReference>
<accession>A0A1H7DNX7</accession>
<evidence type="ECO:0000313" key="9">
    <source>
        <dbReference type="EMBL" id="SEK03466.1"/>
    </source>
</evidence>
<dbReference type="Gene3D" id="3.30.420.270">
    <property type="match status" value="1"/>
</dbReference>
<evidence type="ECO:0000256" key="2">
    <source>
        <dbReference type="ARBA" id="ARBA00005811"/>
    </source>
</evidence>
<proteinExistence type="inferred from homology"/>
<evidence type="ECO:0000256" key="4">
    <source>
        <dbReference type="ARBA" id="ARBA00022692"/>
    </source>
</evidence>
<dbReference type="OrthoDB" id="7853746at2"/>
<comment type="subcellular location">
    <subcellularLocation>
        <location evidence="1">Cell membrane</location>
        <topology evidence="1">Single-pass membrane protein</topology>
    </subcellularLocation>
    <subcellularLocation>
        <location evidence="7">Cell membrane</location>
        <topology evidence="7">Single-pass type II membrane protein</topology>
    </subcellularLocation>
</comment>
<sequence>MRIARPAPRTAPETVIALIDVVFFLLVFFMLIGRMDATAPFDVTPPESLTGADMPGGGATLAVAADGALALDGAPVDAGAAAERLLARLADQPDLLVRINAHRDAQLRHVLPLIATLEGQGAREVVLVVTPPDAGK</sequence>
<feature type="transmembrane region" description="Helical" evidence="8">
    <location>
        <begin position="15"/>
        <end position="32"/>
    </location>
</feature>
<dbReference type="AlphaFoldDB" id="A0A1H7DNX7"/>
<dbReference type="PANTHER" id="PTHR30558">
    <property type="entry name" value="EXBD MEMBRANE COMPONENT OF PMF-DRIVEN MACROMOLECULE IMPORT SYSTEM"/>
    <property type="match status" value="1"/>
</dbReference>
<dbReference type="RefSeq" id="WP_092370492.1">
    <property type="nucleotide sequence ID" value="NZ_FNYD01000012.1"/>
</dbReference>
<name>A0A1H7DNX7_9RHOB</name>
<dbReference type="InterPro" id="IPR003400">
    <property type="entry name" value="ExbD"/>
</dbReference>
<dbReference type="GO" id="GO:0022857">
    <property type="term" value="F:transmembrane transporter activity"/>
    <property type="evidence" value="ECO:0007669"/>
    <property type="project" value="InterPro"/>
</dbReference>
<protein>
    <submittedName>
        <fullName evidence="9">Biopolymer transport protein ExbD</fullName>
    </submittedName>
</protein>
<dbReference type="STRING" id="1227549.SAMN05444007_11284"/>
<keyword evidence="7" id="KW-0653">Protein transport</keyword>
<comment type="similarity">
    <text evidence="2 7">Belongs to the ExbD/TolR family.</text>
</comment>
<dbReference type="Pfam" id="PF02472">
    <property type="entry name" value="ExbD"/>
    <property type="match status" value="1"/>
</dbReference>
<evidence type="ECO:0000256" key="6">
    <source>
        <dbReference type="ARBA" id="ARBA00023136"/>
    </source>
</evidence>
<keyword evidence="5 8" id="KW-1133">Transmembrane helix</keyword>
<dbReference type="GO" id="GO:0015031">
    <property type="term" value="P:protein transport"/>
    <property type="evidence" value="ECO:0007669"/>
    <property type="project" value="UniProtKB-KW"/>
</dbReference>
<gene>
    <name evidence="9" type="ORF">SAMN05444007_11284</name>
</gene>
<keyword evidence="7" id="KW-0813">Transport</keyword>
<keyword evidence="4 7" id="KW-0812">Transmembrane</keyword>
<keyword evidence="6 8" id="KW-0472">Membrane</keyword>
<organism evidence="9 10">
    <name type="scientific">Cribrihabitans marinus</name>
    <dbReference type="NCBI Taxonomy" id="1227549"/>
    <lineage>
        <taxon>Bacteria</taxon>
        <taxon>Pseudomonadati</taxon>
        <taxon>Pseudomonadota</taxon>
        <taxon>Alphaproteobacteria</taxon>
        <taxon>Rhodobacterales</taxon>
        <taxon>Paracoccaceae</taxon>
        <taxon>Cribrihabitans</taxon>
    </lineage>
</organism>
<dbReference type="GO" id="GO:0005886">
    <property type="term" value="C:plasma membrane"/>
    <property type="evidence" value="ECO:0007669"/>
    <property type="project" value="UniProtKB-SubCell"/>
</dbReference>
<keyword evidence="3" id="KW-1003">Cell membrane</keyword>
<evidence type="ECO:0000256" key="1">
    <source>
        <dbReference type="ARBA" id="ARBA00004162"/>
    </source>
</evidence>
<evidence type="ECO:0000256" key="8">
    <source>
        <dbReference type="SAM" id="Phobius"/>
    </source>
</evidence>
<evidence type="ECO:0000256" key="7">
    <source>
        <dbReference type="RuleBase" id="RU003879"/>
    </source>
</evidence>
<evidence type="ECO:0000256" key="3">
    <source>
        <dbReference type="ARBA" id="ARBA00022475"/>
    </source>
</evidence>
<reference evidence="9 10" key="1">
    <citation type="submission" date="2016-10" db="EMBL/GenBank/DDBJ databases">
        <authorList>
            <person name="de Groot N.N."/>
        </authorList>
    </citation>
    <scope>NUCLEOTIDE SEQUENCE [LARGE SCALE GENOMIC DNA]</scope>
    <source>
        <strain evidence="9 10">DSM 29340</strain>
    </source>
</reference>
<dbReference type="Proteomes" id="UP000199379">
    <property type="component" value="Unassembled WGS sequence"/>
</dbReference>
<evidence type="ECO:0000256" key="5">
    <source>
        <dbReference type="ARBA" id="ARBA00022989"/>
    </source>
</evidence>
<evidence type="ECO:0000313" key="10">
    <source>
        <dbReference type="Proteomes" id="UP000199379"/>
    </source>
</evidence>